<comment type="caution">
    <text evidence="4">The sequence shown here is derived from an EMBL/GenBank/DDBJ whole genome shotgun (WGS) entry which is preliminary data.</text>
</comment>
<dbReference type="GO" id="GO:0031083">
    <property type="term" value="C:BLOC-1 complex"/>
    <property type="evidence" value="ECO:0007669"/>
    <property type="project" value="InterPro"/>
</dbReference>
<dbReference type="PANTHER" id="PTHR13073">
    <property type="entry name" value="BLOC-1 COMPLEX SUBUNIT 1"/>
    <property type="match status" value="1"/>
</dbReference>
<keyword evidence="3" id="KW-0175">Coiled coil</keyword>
<dbReference type="EMBL" id="CASHTH010004482">
    <property type="protein sequence ID" value="CAI8057939.1"/>
    <property type="molecule type" value="Genomic_DNA"/>
</dbReference>
<feature type="coiled-coil region" evidence="3">
    <location>
        <begin position="2"/>
        <end position="62"/>
    </location>
</feature>
<dbReference type="PANTHER" id="PTHR13073:SF0">
    <property type="entry name" value="BIOGENESIS OF LYSOSOME-RELATED ORGANELLES COMPLEX 1 SUBUNIT 1"/>
    <property type="match status" value="1"/>
</dbReference>
<dbReference type="GO" id="GO:0016197">
    <property type="term" value="P:endosomal transport"/>
    <property type="evidence" value="ECO:0007669"/>
    <property type="project" value="TreeGrafter"/>
</dbReference>
<evidence type="ECO:0000313" key="4">
    <source>
        <dbReference type="EMBL" id="CAI8057939.1"/>
    </source>
</evidence>
<dbReference type="AlphaFoldDB" id="A0AA35XHS0"/>
<evidence type="ECO:0000313" key="5">
    <source>
        <dbReference type="Proteomes" id="UP001174909"/>
    </source>
</evidence>
<comment type="similarity">
    <text evidence="1">Belongs to the BLOC1S1 family.</text>
</comment>
<dbReference type="Proteomes" id="UP001174909">
    <property type="component" value="Unassembled WGS sequence"/>
</dbReference>
<dbReference type="InterPro" id="IPR009395">
    <property type="entry name" value="BLOC1S1"/>
</dbReference>
<name>A0AA35XHS0_GEOBA</name>
<gene>
    <name evidence="4" type="ORF">GBAR_LOCUS31535</name>
</gene>
<evidence type="ECO:0000256" key="1">
    <source>
        <dbReference type="ARBA" id="ARBA00007133"/>
    </source>
</evidence>
<dbReference type="Pfam" id="PF06320">
    <property type="entry name" value="GCN5L1"/>
    <property type="match status" value="1"/>
</dbReference>
<keyword evidence="5" id="KW-1185">Reference proteome</keyword>
<reference evidence="4" key="1">
    <citation type="submission" date="2023-03" db="EMBL/GenBank/DDBJ databases">
        <authorList>
            <person name="Steffen K."/>
            <person name="Cardenas P."/>
        </authorList>
    </citation>
    <scope>NUCLEOTIDE SEQUENCE</scope>
</reference>
<evidence type="ECO:0000256" key="2">
    <source>
        <dbReference type="ARBA" id="ARBA00019577"/>
    </source>
</evidence>
<evidence type="ECO:0000256" key="3">
    <source>
        <dbReference type="SAM" id="Coils"/>
    </source>
</evidence>
<accession>A0AA35XHS0</accession>
<sequence>MVKEHQERQSTLREEQERKRKAALAAVQKCTHAMVDSLNSGVEKAYENQRKLDREAKALQANSARYVKQTGQWLALVEGFNKSLKGLGDLEQWAKTIETDMRMVVDTLDFAYKGSGEVHVFQEHSDTPPTSEHHH</sequence>
<protein>
    <recommendedName>
        <fullName evidence="2">Biogenesis of lysosome-related organelles complex 1 subunit 1</fullName>
    </recommendedName>
</protein>
<proteinExistence type="inferred from homology"/>
<organism evidence="4 5">
    <name type="scientific">Geodia barretti</name>
    <name type="common">Barrett's horny sponge</name>
    <dbReference type="NCBI Taxonomy" id="519541"/>
    <lineage>
        <taxon>Eukaryota</taxon>
        <taxon>Metazoa</taxon>
        <taxon>Porifera</taxon>
        <taxon>Demospongiae</taxon>
        <taxon>Heteroscleromorpha</taxon>
        <taxon>Tetractinellida</taxon>
        <taxon>Astrophorina</taxon>
        <taxon>Geodiidae</taxon>
        <taxon>Geodia</taxon>
    </lineage>
</organism>